<keyword evidence="1" id="KW-0805">Transcription regulation</keyword>
<dbReference type="eggNOG" id="COG2207">
    <property type="taxonomic scope" value="Bacteria"/>
</dbReference>
<evidence type="ECO:0000313" key="6">
    <source>
        <dbReference type="Proteomes" id="UP000028640"/>
    </source>
</evidence>
<keyword evidence="6" id="KW-1185">Reference proteome</keyword>
<dbReference type="PROSITE" id="PS01124">
    <property type="entry name" value="HTH_ARAC_FAMILY_2"/>
    <property type="match status" value="1"/>
</dbReference>
<dbReference type="Gene3D" id="1.10.10.60">
    <property type="entry name" value="Homeodomain-like"/>
    <property type="match status" value="1"/>
</dbReference>
<dbReference type="EMBL" id="JMPJ01000047">
    <property type="protein sequence ID" value="KFC81697.1"/>
    <property type="molecule type" value="Genomic_DNA"/>
</dbReference>
<evidence type="ECO:0000313" key="5">
    <source>
        <dbReference type="EMBL" id="KFC81697.1"/>
    </source>
</evidence>
<feature type="domain" description="HTH araC/xylS-type" evidence="4">
    <location>
        <begin position="171"/>
        <end position="268"/>
    </location>
</feature>
<comment type="caution">
    <text evidence="5">The sequence shown here is derived from an EMBL/GenBank/DDBJ whole genome shotgun (WGS) entry which is preliminary data.</text>
</comment>
<dbReference type="OrthoDB" id="9783876at2"/>
<dbReference type="GO" id="GO:0005829">
    <property type="term" value="C:cytosol"/>
    <property type="evidence" value="ECO:0007669"/>
    <property type="project" value="TreeGrafter"/>
</dbReference>
<dbReference type="GO" id="GO:0000976">
    <property type="term" value="F:transcription cis-regulatory region binding"/>
    <property type="evidence" value="ECO:0007669"/>
    <property type="project" value="TreeGrafter"/>
</dbReference>
<accession>A0A085GDA2</accession>
<dbReference type="SMART" id="SM00342">
    <property type="entry name" value="HTH_ARAC"/>
    <property type="match status" value="1"/>
</dbReference>
<organism evidence="5 6">
    <name type="scientific">Ewingella americana (strain ATCC 33852 / DSM 4580 / CCUG 14506 / JCM 5911 / LMG 7869 / NCTC 12157 / CDC 1468-78)</name>
    <dbReference type="NCBI Taxonomy" id="910964"/>
    <lineage>
        <taxon>Bacteria</taxon>
        <taxon>Pseudomonadati</taxon>
        <taxon>Pseudomonadota</taxon>
        <taxon>Gammaproteobacteria</taxon>
        <taxon>Enterobacterales</taxon>
        <taxon>Yersiniaceae</taxon>
        <taxon>Ewingella</taxon>
    </lineage>
</organism>
<dbReference type="GO" id="GO:0003700">
    <property type="term" value="F:DNA-binding transcription factor activity"/>
    <property type="evidence" value="ECO:0007669"/>
    <property type="project" value="InterPro"/>
</dbReference>
<dbReference type="InterPro" id="IPR020449">
    <property type="entry name" value="Tscrpt_reg_AraC-type_HTH"/>
</dbReference>
<dbReference type="SUPFAM" id="SSF46689">
    <property type="entry name" value="Homeodomain-like"/>
    <property type="match status" value="1"/>
</dbReference>
<dbReference type="AlphaFoldDB" id="A0A085GDA2"/>
<evidence type="ECO:0000256" key="1">
    <source>
        <dbReference type="ARBA" id="ARBA00023015"/>
    </source>
</evidence>
<gene>
    <name evidence="5" type="ORF">GEAM_1680</name>
</gene>
<dbReference type="Pfam" id="PF12833">
    <property type="entry name" value="HTH_18"/>
    <property type="match status" value="1"/>
</dbReference>
<dbReference type="PANTHER" id="PTHR47894:SF4">
    <property type="entry name" value="HTH-TYPE TRANSCRIPTIONAL REGULATOR GADX"/>
    <property type="match status" value="1"/>
</dbReference>
<name>A0A085GDA2_EWIA3</name>
<dbReference type="RefSeq" id="WP_034790477.1">
    <property type="nucleotide sequence ID" value="NZ_JMPJ01000047.1"/>
</dbReference>
<dbReference type="PRINTS" id="PR00032">
    <property type="entry name" value="HTHARAC"/>
</dbReference>
<evidence type="ECO:0000256" key="3">
    <source>
        <dbReference type="ARBA" id="ARBA00023163"/>
    </source>
</evidence>
<proteinExistence type="predicted"/>
<dbReference type="InterPro" id="IPR018060">
    <property type="entry name" value="HTH_AraC"/>
</dbReference>
<dbReference type="InterPro" id="IPR009057">
    <property type="entry name" value="Homeodomain-like_sf"/>
</dbReference>
<reference evidence="5 6" key="1">
    <citation type="submission" date="2014-05" db="EMBL/GenBank/DDBJ databases">
        <title>ATOL: Assembling a taxonomically balanced genome-scale reconstruction of the evolutionary history of the Enterobacteriaceae.</title>
        <authorList>
            <person name="Plunkett G.III."/>
            <person name="Neeno-Eckwall E.C."/>
            <person name="Glasner J.D."/>
            <person name="Perna N.T."/>
        </authorList>
    </citation>
    <scope>NUCLEOTIDE SEQUENCE [LARGE SCALE GENOMIC DNA]</scope>
    <source>
        <strain evidence="5 6">ATCC 33852</strain>
    </source>
</reference>
<dbReference type="GeneID" id="78380028"/>
<evidence type="ECO:0000256" key="2">
    <source>
        <dbReference type="ARBA" id="ARBA00023125"/>
    </source>
</evidence>
<keyword evidence="2" id="KW-0238">DNA-binding</keyword>
<dbReference type="STRING" id="910964.GEAM_1680"/>
<protein>
    <submittedName>
        <fullName evidence="5">AraC family transcriptional regulator</fullName>
    </submittedName>
</protein>
<keyword evidence="3" id="KW-0804">Transcription</keyword>
<dbReference type="PANTHER" id="PTHR47894">
    <property type="entry name" value="HTH-TYPE TRANSCRIPTIONAL REGULATOR GADX"/>
    <property type="match status" value="1"/>
</dbReference>
<sequence>MEKNKTATPDNESIEIIHYQASQGHALKNMTFLRPVFCHVLRGTKIMQLTHNKCVSGAGNLIFVAPHESILMQHITEDGGFASEIVAFPAHLLREFNSRYADMLKTAQDITTTTQLPAGLDLHEAWQKTVRALTKREHPQMIKHHFEGFLLRLSIAGYRITVCQNEKTFSQRVIDRISRSPETEPMLADIAKALFVSESTLLRRLKSEGTHFRQLKDDVYLSLAMEHVQGNQMPIKQIACLAGYSSTSRFIARFKERFGLTPGALRKVMLPDNASE</sequence>
<dbReference type="Proteomes" id="UP000028640">
    <property type="component" value="Unassembled WGS sequence"/>
</dbReference>
<evidence type="ECO:0000259" key="4">
    <source>
        <dbReference type="PROSITE" id="PS01124"/>
    </source>
</evidence>